<proteinExistence type="predicted"/>
<evidence type="ECO:0000313" key="1">
    <source>
        <dbReference type="EMBL" id="MBX49043.1"/>
    </source>
</evidence>
<dbReference type="AlphaFoldDB" id="A0A2P2P326"/>
<sequence>MTTVIIALYCFSSSCNDLRNWASCHFSLFF</sequence>
<accession>A0A2P2P326</accession>
<reference evidence="1" key="1">
    <citation type="submission" date="2018-02" db="EMBL/GenBank/DDBJ databases">
        <title>Rhizophora mucronata_Transcriptome.</title>
        <authorList>
            <person name="Meera S.P."/>
            <person name="Sreeshan A."/>
            <person name="Augustine A."/>
        </authorList>
    </citation>
    <scope>NUCLEOTIDE SEQUENCE</scope>
    <source>
        <tissue evidence="1">Leaf</tissue>
    </source>
</reference>
<name>A0A2P2P326_RHIMU</name>
<dbReference type="EMBL" id="GGEC01068559">
    <property type="protein sequence ID" value="MBX49043.1"/>
    <property type="molecule type" value="Transcribed_RNA"/>
</dbReference>
<protein>
    <submittedName>
        <fullName evidence="1">Uncharacterized protein</fullName>
    </submittedName>
</protein>
<organism evidence="1">
    <name type="scientific">Rhizophora mucronata</name>
    <name type="common">Asiatic mangrove</name>
    <dbReference type="NCBI Taxonomy" id="61149"/>
    <lineage>
        <taxon>Eukaryota</taxon>
        <taxon>Viridiplantae</taxon>
        <taxon>Streptophyta</taxon>
        <taxon>Embryophyta</taxon>
        <taxon>Tracheophyta</taxon>
        <taxon>Spermatophyta</taxon>
        <taxon>Magnoliopsida</taxon>
        <taxon>eudicotyledons</taxon>
        <taxon>Gunneridae</taxon>
        <taxon>Pentapetalae</taxon>
        <taxon>rosids</taxon>
        <taxon>fabids</taxon>
        <taxon>Malpighiales</taxon>
        <taxon>Rhizophoraceae</taxon>
        <taxon>Rhizophora</taxon>
    </lineage>
</organism>